<reference evidence="3" key="1">
    <citation type="submission" date="2011-05" db="EMBL/GenBank/DDBJ databases">
        <authorList>
            <person name="Richards S.R."/>
            <person name="Qu J."/>
            <person name="Jiang H."/>
            <person name="Jhangiani S.N."/>
            <person name="Agravi P."/>
            <person name="Goodspeed R."/>
            <person name="Gross S."/>
            <person name="Mandapat C."/>
            <person name="Jackson L."/>
            <person name="Mathew T."/>
            <person name="Pu L."/>
            <person name="Thornton R."/>
            <person name="Saada N."/>
            <person name="Wilczek-Boney K.B."/>
            <person name="Lee S."/>
            <person name="Kovar C."/>
            <person name="Wu Y."/>
            <person name="Scherer S.E."/>
            <person name="Worley K.C."/>
            <person name="Muzny D.M."/>
            <person name="Gibbs R."/>
        </authorList>
    </citation>
    <scope>NUCLEOTIDE SEQUENCE</scope>
    <source>
        <strain evidence="3">Brora</strain>
    </source>
</reference>
<dbReference type="EnsemblMetazoa" id="SMAR010918-RA">
    <property type="protein sequence ID" value="SMAR010918-PA"/>
    <property type="gene ID" value="SMAR010918"/>
</dbReference>
<dbReference type="AlphaFoldDB" id="T1JAZ1"/>
<evidence type="ECO:0000313" key="3">
    <source>
        <dbReference type="Proteomes" id="UP000014500"/>
    </source>
</evidence>
<dbReference type="Proteomes" id="UP000014500">
    <property type="component" value="Unassembled WGS sequence"/>
</dbReference>
<organism evidence="2 3">
    <name type="scientific">Strigamia maritima</name>
    <name type="common">European centipede</name>
    <name type="synonym">Geophilus maritimus</name>
    <dbReference type="NCBI Taxonomy" id="126957"/>
    <lineage>
        <taxon>Eukaryota</taxon>
        <taxon>Metazoa</taxon>
        <taxon>Ecdysozoa</taxon>
        <taxon>Arthropoda</taxon>
        <taxon>Myriapoda</taxon>
        <taxon>Chilopoda</taxon>
        <taxon>Pleurostigmophora</taxon>
        <taxon>Geophilomorpha</taxon>
        <taxon>Linotaeniidae</taxon>
        <taxon>Strigamia</taxon>
    </lineage>
</organism>
<keyword evidence="1" id="KW-0812">Transmembrane</keyword>
<keyword evidence="1" id="KW-1133">Transmembrane helix</keyword>
<dbReference type="HOGENOM" id="CLU_1596585_0_0_1"/>
<dbReference type="EMBL" id="JH432007">
    <property type="status" value="NOT_ANNOTATED_CDS"/>
    <property type="molecule type" value="Genomic_DNA"/>
</dbReference>
<sequence length="167" mass="18630">MTTHNKHIDRNYVQVKRMHGLLRFQQVETDDDSVTCAGGQRVGIAACVLLFLGFLLLCICYLKKSLTATLTLVHNLPNDMVIIRTVQDPNGIIRPEVARPIGSNQYFKTPPAGSASPEFKDSMLPLNPAYPPVRALEANSIRRDSGNIRLDNDLWRSENNSLTNISI</sequence>
<evidence type="ECO:0000313" key="2">
    <source>
        <dbReference type="EnsemblMetazoa" id="SMAR010918-PA"/>
    </source>
</evidence>
<keyword evidence="3" id="KW-1185">Reference proteome</keyword>
<feature type="transmembrane region" description="Helical" evidence="1">
    <location>
        <begin position="42"/>
        <end position="62"/>
    </location>
</feature>
<evidence type="ECO:0000256" key="1">
    <source>
        <dbReference type="SAM" id="Phobius"/>
    </source>
</evidence>
<keyword evidence="1" id="KW-0472">Membrane</keyword>
<name>T1JAZ1_STRMM</name>
<proteinExistence type="predicted"/>
<accession>T1JAZ1</accession>
<protein>
    <submittedName>
        <fullName evidence="2">Uncharacterized protein</fullName>
    </submittedName>
</protein>
<reference evidence="2" key="2">
    <citation type="submission" date="2015-02" db="UniProtKB">
        <authorList>
            <consortium name="EnsemblMetazoa"/>
        </authorList>
    </citation>
    <scope>IDENTIFICATION</scope>
</reference>